<name>A0AAW0ZYX8_9HYME</name>
<dbReference type="Proteomes" id="UP001432146">
    <property type="component" value="Unassembled WGS sequence"/>
</dbReference>
<comment type="caution">
    <text evidence="1">The sequence shown here is derived from an EMBL/GenBank/DDBJ whole genome shotgun (WGS) entry which is preliminary data.</text>
</comment>
<accession>A0AAW0ZYX8</accession>
<sequence>MGEKPSHFLQRMRSMVEKNVPDSVLKTVFLEQVLQSLYDVLAVNPDADLTTLLYFNQMADSKSSKEMNYCKWFRYFTYIRSWRRYK</sequence>
<evidence type="ECO:0000313" key="1">
    <source>
        <dbReference type="EMBL" id="KAK9302824.1"/>
    </source>
</evidence>
<protein>
    <submittedName>
        <fullName evidence="1">Uncharacterized protein</fullName>
    </submittedName>
</protein>
<dbReference type="AlphaFoldDB" id="A0AAW0ZYX8"/>
<organism evidence="1 2">
    <name type="scientific">Tetragonisca angustula</name>
    <dbReference type="NCBI Taxonomy" id="166442"/>
    <lineage>
        <taxon>Eukaryota</taxon>
        <taxon>Metazoa</taxon>
        <taxon>Ecdysozoa</taxon>
        <taxon>Arthropoda</taxon>
        <taxon>Hexapoda</taxon>
        <taxon>Insecta</taxon>
        <taxon>Pterygota</taxon>
        <taxon>Neoptera</taxon>
        <taxon>Endopterygota</taxon>
        <taxon>Hymenoptera</taxon>
        <taxon>Apocrita</taxon>
        <taxon>Aculeata</taxon>
        <taxon>Apoidea</taxon>
        <taxon>Anthophila</taxon>
        <taxon>Apidae</taxon>
        <taxon>Tetragonisca</taxon>
    </lineage>
</organism>
<gene>
    <name evidence="1" type="ORF">QLX08_005313</name>
</gene>
<evidence type="ECO:0000313" key="2">
    <source>
        <dbReference type="Proteomes" id="UP001432146"/>
    </source>
</evidence>
<reference evidence="1 2" key="1">
    <citation type="submission" date="2024-05" db="EMBL/GenBank/DDBJ databases">
        <title>The nuclear and mitochondrial genome assemblies of Tetragonisca angustula (Apidae: Meliponini), a tiny yet remarkable pollinator in the Neotropics.</title>
        <authorList>
            <person name="Ferrari R."/>
            <person name="Ricardo P.C."/>
            <person name="Dias F.C."/>
            <person name="Araujo N.S."/>
            <person name="Soares D.O."/>
            <person name="Zhou Q.-S."/>
            <person name="Zhu C.-D."/>
            <person name="Coutinho L."/>
            <person name="Airas M.C."/>
            <person name="Batista T.M."/>
        </authorList>
    </citation>
    <scope>NUCLEOTIDE SEQUENCE [LARGE SCALE GENOMIC DNA]</scope>
    <source>
        <strain evidence="1">ASF017062</strain>
        <tissue evidence="1">Abdomen</tissue>
    </source>
</reference>
<keyword evidence="2" id="KW-1185">Reference proteome</keyword>
<proteinExistence type="predicted"/>
<dbReference type="EMBL" id="JAWNGG020000089">
    <property type="protein sequence ID" value="KAK9302824.1"/>
    <property type="molecule type" value="Genomic_DNA"/>
</dbReference>